<organism evidence="11 12">
    <name type="scientific">Pseudomonas typographi</name>
    <dbReference type="NCBI Taxonomy" id="2715964"/>
    <lineage>
        <taxon>Bacteria</taxon>
        <taxon>Pseudomonadati</taxon>
        <taxon>Pseudomonadota</taxon>
        <taxon>Gammaproteobacteria</taxon>
        <taxon>Pseudomonadales</taxon>
        <taxon>Pseudomonadaceae</taxon>
        <taxon>Pseudomonas</taxon>
    </lineage>
</organism>
<proteinExistence type="inferred from homology"/>
<reference evidence="11 12" key="1">
    <citation type="journal article" date="2020" name="Insects">
        <title>Bacteria Belonging to Pseudomonas typographi sp. nov. from the Bark Beetle Ips typographus Have Genomic Potential to Aid in the Host Ecology.</title>
        <authorList>
            <person name="Peral-Aranega E."/>
            <person name="Saati-Santamaria Z."/>
            <person name="Kolarik M."/>
            <person name="Rivas R."/>
            <person name="Garcia-Fraile P."/>
        </authorList>
    </citation>
    <scope>NUCLEOTIDE SEQUENCE [LARGE SCALE GENOMIC DNA]</scope>
    <source>
        <strain evidence="11 12">CA3A</strain>
    </source>
</reference>
<comment type="pathway">
    <text evidence="1">Pyrimidine metabolism; CTP biosynthesis via de novo pathway; CTP from UDP: step 2/2.</text>
</comment>
<dbReference type="EMBL" id="JAAOCA010000020">
    <property type="protein sequence ID" value="MBD1600282.1"/>
    <property type="molecule type" value="Genomic_DNA"/>
</dbReference>
<dbReference type="InterPro" id="IPR004468">
    <property type="entry name" value="CTP_synthase"/>
</dbReference>
<dbReference type="RefSeq" id="WP_190422468.1">
    <property type="nucleotide sequence ID" value="NZ_JAAOCA010000020.1"/>
</dbReference>
<evidence type="ECO:0000256" key="9">
    <source>
        <dbReference type="ARBA" id="ARBA00047781"/>
    </source>
</evidence>
<comment type="catalytic activity">
    <reaction evidence="9">
        <text>UTP + L-glutamine + ATP + H2O = CTP + L-glutamate + ADP + phosphate + 2 H(+)</text>
        <dbReference type="Rhea" id="RHEA:26426"/>
        <dbReference type="ChEBI" id="CHEBI:15377"/>
        <dbReference type="ChEBI" id="CHEBI:15378"/>
        <dbReference type="ChEBI" id="CHEBI:29985"/>
        <dbReference type="ChEBI" id="CHEBI:30616"/>
        <dbReference type="ChEBI" id="CHEBI:37563"/>
        <dbReference type="ChEBI" id="CHEBI:43474"/>
        <dbReference type="ChEBI" id="CHEBI:46398"/>
        <dbReference type="ChEBI" id="CHEBI:58359"/>
        <dbReference type="ChEBI" id="CHEBI:456216"/>
        <dbReference type="EC" id="6.3.4.2"/>
    </reaction>
</comment>
<evidence type="ECO:0000313" key="11">
    <source>
        <dbReference type="EMBL" id="MBD1600282.1"/>
    </source>
</evidence>
<evidence type="ECO:0000256" key="1">
    <source>
        <dbReference type="ARBA" id="ARBA00005171"/>
    </source>
</evidence>
<evidence type="ECO:0000256" key="8">
    <source>
        <dbReference type="ARBA" id="ARBA00022975"/>
    </source>
</evidence>
<dbReference type="InterPro" id="IPR017926">
    <property type="entry name" value="GATASE"/>
</dbReference>
<comment type="similarity">
    <text evidence="2">Belongs to the CTP synthase family.</text>
</comment>
<keyword evidence="7" id="KW-0315">Glutamine amidotransferase</keyword>
<dbReference type="EC" id="6.3.4.2" evidence="3"/>
<evidence type="ECO:0000256" key="2">
    <source>
        <dbReference type="ARBA" id="ARBA00007533"/>
    </source>
</evidence>
<evidence type="ECO:0000256" key="4">
    <source>
        <dbReference type="ARBA" id="ARBA00022598"/>
    </source>
</evidence>
<name>A0ABR7Z4A2_9PSED</name>
<evidence type="ECO:0000256" key="7">
    <source>
        <dbReference type="ARBA" id="ARBA00022962"/>
    </source>
</evidence>
<feature type="domain" description="Glutamine amidotransferase" evidence="10">
    <location>
        <begin position="182"/>
        <end position="384"/>
    </location>
</feature>
<evidence type="ECO:0000259" key="10">
    <source>
        <dbReference type="Pfam" id="PF00117"/>
    </source>
</evidence>
<keyword evidence="12" id="KW-1185">Reference proteome</keyword>
<gene>
    <name evidence="11" type="ORF">HAQ05_16415</name>
</gene>
<keyword evidence="8" id="KW-0665">Pyrimidine biosynthesis</keyword>
<sequence length="397" mass="42238">MPLTLIHHDTHAPAVFSAAAAIAARSLGLALRYLQPQFDFNTHPDAQQHVGAGQLLPSGLLWHARWGGHCEGPSSPAEVLAAAGAGWVAMPWHPAWYPPTLLDALLADARSAGIEVHHIRVQGSSEHWHFENDLFELGAWQRDRYGRPALQSLAGDCRAAAVPIAVIGTEHEQRDTYPATLAALGDAADALGIRLDIHWVAAPAFSEAKLRGVAGIVLPGGASMHNVAGQVRVAQHALEQGVALLGLCLGMQSMVTAMARLALPGEDIHMAEAQPTAKLKSFVPMQAYGLAPWRIGPQPSIPANASAQARLGAHHTLPCNHRFMLNPALRERLEAAGLTVLASDPSGQIVDAVESAAHRFFIGLQGHPEQASCQGSPHPVIRGFLLQCLKSSHKLDV</sequence>
<evidence type="ECO:0000256" key="5">
    <source>
        <dbReference type="ARBA" id="ARBA00022741"/>
    </source>
</evidence>
<accession>A0ABR7Z4A2</accession>
<dbReference type="PANTHER" id="PTHR11550:SF0">
    <property type="entry name" value="CTP SYNTHASE-RELATED"/>
    <property type="match status" value="1"/>
</dbReference>
<dbReference type="PANTHER" id="PTHR11550">
    <property type="entry name" value="CTP SYNTHASE"/>
    <property type="match status" value="1"/>
</dbReference>
<evidence type="ECO:0000313" key="12">
    <source>
        <dbReference type="Proteomes" id="UP000805841"/>
    </source>
</evidence>
<dbReference type="Proteomes" id="UP000805841">
    <property type="component" value="Unassembled WGS sequence"/>
</dbReference>
<comment type="caution">
    <text evidence="11">The sequence shown here is derived from an EMBL/GenBank/DDBJ whole genome shotgun (WGS) entry which is preliminary data.</text>
</comment>
<evidence type="ECO:0000256" key="3">
    <source>
        <dbReference type="ARBA" id="ARBA00012291"/>
    </source>
</evidence>
<dbReference type="GO" id="GO:0016787">
    <property type="term" value="F:hydrolase activity"/>
    <property type="evidence" value="ECO:0007669"/>
    <property type="project" value="UniProtKB-KW"/>
</dbReference>
<keyword evidence="6" id="KW-0067">ATP-binding</keyword>
<keyword evidence="11" id="KW-0378">Hydrolase</keyword>
<dbReference type="SUPFAM" id="SSF52317">
    <property type="entry name" value="Class I glutamine amidotransferase-like"/>
    <property type="match status" value="1"/>
</dbReference>
<dbReference type="Pfam" id="PF00117">
    <property type="entry name" value="GATase"/>
    <property type="match status" value="1"/>
</dbReference>
<dbReference type="PROSITE" id="PS51273">
    <property type="entry name" value="GATASE_TYPE_1"/>
    <property type="match status" value="1"/>
</dbReference>
<keyword evidence="4" id="KW-0436">Ligase</keyword>
<evidence type="ECO:0000256" key="6">
    <source>
        <dbReference type="ARBA" id="ARBA00022840"/>
    </source>
</evidence>
<keyword evidence="5" id="KW-0547">Nucleotide-binding</keyword>
<dbReference type="InterPro" id="IPR029062">
    <property type="entry name" value="Class_I_gatase-like"/>
</dbReference>
<protein>
    <recommendedName>
        <fullName evidence="3">CTP synthase (glutamine hydrolyzing)</fullName>
        <ecNumber evidence="3">6.3.4.2</ecNumber>
    </recommendedName>
</protein>
<dbReference type="Gene3D" id="3.40.50.880">
    <property type="match status" value="1"/>
</dbReference>